<accession>H0HZA8</accession>
<proteinExistence type="predicted"/>
<dbReference type="AlphaFoldDB" id="H0HZA8"/>
<dbReference type="PATRIC" id="fig|1107882.3.peg.5361"/>
<evidence type="ECO:0000313" key="1">
    <source>
        <dbReference type="EMBL" id="EHK53940.1"/>
    </source>
</evidence>
<keyword evidence="2" id="KW-1185">Reference proteome</keyword>
<gene>
    <name evidence="1" type="ORF">MAXJ12_27723</name>
</gene>
<evidence type="ECO:0000313" key="2">
    <source>
        <dbReference type="Proteomes" id="UP000003250"/>
    </source>
</evidence>
<name>H0HZA8_9HYPH</name>
<sequence length="55" mass="6415">MFADYGVELVYSLDLQDGQILEFVPKDARKATSRQRITVYYDYGRAFVMEAVLFD</sequence>
<dbReference type="Proteomes" id="UP000003250">
    <property type="component" value="Unassembled WGS sequence"/>
</dbReference>
<reference evidence="1 2" key="1">
    <citation type="journal article" date="2012" name="J. Bacteriol.">
        <title>Draft Genome Sequence of Mesorhizobium alhagi CCNWXJ12-2T, a Novel Salt-Resistant Species Isolated from the Desert of Northwestern China.</title>
        <authorList>
            <person name="Zhou M."/>
            <person name="Chen W."/>
            <person name="Chen H."/>
            <person name="Wei G."/>
        </authorList>
    </citation>
    <scope>NUCLEOTIDE SEQUENCE [LARGE SCALE GENOMIC DNA]</scope>
    <source>
        <strain evidence="1 2">CCNWXJ12-2</strain>
    </source>
</reference>
<dbReference type="EMBL" id="AHAM01000245">
    <property type="protein sequence ID" value="EHK53940.1"/>
    <property type="molecule type" value="Genomic_DNA"/>
</dbReference>
<organism evidence="1 2">
    <name type="scientific">Mesorhizobium alhagi CCNWXJ12-2</name>
    <dbReference type="NCBI Taxonomy" id="1107882"/>
    <lineage>
        <taxon>Bacteria</taxon>
        <taxon>Pseudomonadati</taxon>
        <taxon>Pseudomonadota</taxon>
        <taxon>Alphaproteobacteria</taxon>
        <taxon>Hyphomicrobiales</taxon>
        <taxon>Phyllobacteriaceae</taxon>
        <taxon>Allomesorhizobium</taxon>
    </lineage>
</organism>
<protein>
    <submittedName>
        <fullName evidence="1">Uncharacterized protein</fullName>
    </submittedName>
</protein>